<dbReference type="GO" id="GO:0015031">
    <property type="term" value="P:protein transport"/>
    <property type="evidence" value="ECO:0007669"/>
    <property type="project" value="UniProtKB-KW"/>
</dbReference>
<dbReference type="GO" id="GO:0006325">
    <property type="term" value="P:chromatin organization"/>
    <property type="evidence" value="ECO:0007669"/>
    <property type="project" value="UniProtKB-KW"/>
</dbReference>
<keyword evidence="1" id="KW-0539">Nucleus</keyword>
<comment type="subunit">
    <text evidence="1">Component of the nuclear pore complex (NPC)-associated TREX-2 complex (transcription and export complex 2). Component of the SAGA transcription coactivator-HAT complex. Within the SAGA complex, participates to a subcomplex of SAGA called the DUB module (deubiquitination module).</text>
</comment>
<reference evidence="2" key="2">
    <citation type="submission" date="2020-11" db="EMBL/GenBank/DDBJ databases">
        <authorList>
            <person name="Cecchin M."/>
            <person name="Marcolungo L."/>
            <person name="Rossato M."/>
            <person name="Girolomoni L."/>
            <person name="Cosentino E."/>
            <person name="Cuine S."/>
            <person name="Li-Beisson Y."/>
            <person name="Delledonne M."/>
            <person name="Ballottari M."/>
        </authorList>
    </citation>
    <scope>NUCLEOTIDE SEQUENCE</scope>
    <source>
        <strain evidence="2">211/11P</strain>
        <tissue evidence="2">Whole cell</tissue>
    </source>
</reference>
<keyword evidence="1" id="KW-0811">Translocation</keyword>
<dbReference type="GO" id="GO:0000124">
    <property type="term" value="C:SAGA complex"/>
    <property type="evidence" value="ECO:0007669"/>
    <property type="project" value="UniProtKB-UniRule"/>
</dbReference>
<organism evidence="2 3">
    <name type="scientific">Chlorella vulgaris</name>
    <name type="common">Green alga</name>
    <dbReference type="NCBI Taxonomy" id="3077"/>
    <lineage>
        <taxon>Eukaryota</taxon>
        <taxon>Viridiplantae</taxon>
        <taxon>Chlorophyta</taxon>
        <taxon>core chlorophytes</taxon>
        <taxon>Trebouxiophyceae</taxon>
        <taxon>Chlorellales</taxon>
        <taxon>Chlorellaceae</taxon>
        <taxon>Chlorella clade</taxon>
        <taxon>Chlorella</taxon>
    </lineage>
</organism>
<dbReference type="InterPro" id="IPR038212">
    <property type="entry name" value="TF_EnY2_sf"/>
</dbReference>
<evidence type="ECO:0000313" key="2">
    <source>
        <dbReference type="EMBL" id="KAI3438464.1"/>
    </source>
</evidence>
<comment type="similarity">
    <text evidence="1">Belongs to the ENY2 family.</text>
</comment>
<comment type="caution">
    <text evidence="2">The sequence shown here is derived from an EMBL/GenBank/DDBJ whole genome shotgun (WGS) entry which is preliminary data.</text>
</comment>
<dbReference type="Pfam" id="PF10163">
    <property type="entry name" value="EnY2"/>
    <property type="match status" value="1"/>
</dbReference>
<evidence type="ECO:0000256" key="1">
    <source>
        <dbReference type="HAMAP-Rule" id="MF_03046"/>
    </source>
</evidence>
<proteinExistence type="inferred from homology"/>
<dbReference type="EMBL" id="SIDB01000001">
    <property type="protein sequence ID" value="KAI3438464.1"/>
    <property type="molecule type" value="Genomic_DNA"/>
</dbReference>
<dbReference type="HAMAP" id="MF_03046">
    <property type="entry name" value="ENY2_Sus1"/>
    <property type="match status" value="1"/>
</dbReference>
<dbReference type="PANTHER" id="PTHR12514">
    <property type="entry name" value="ENHANCER OF YELLOW 2 TRANSCRIPTION FACTOR"/>
    <property type="match status" value="1"/>
</dbReference>
<keyword evidence="3" id="KW-1185">Reference proteome</keyword>
<name>A0A9D4TZW5_CHLVU</name>
<comment type="function">
    <text evidence="1">Involved in mRNA export coupled transcription activation by association with both the TREX-2 and the SAGA complexes. The transcription regulatory histone acetylation (HAT) complex SAGA is a multiprotein complex that activates transcription by remodeling chromatin and mediating histone acetylation and deubiquitination. Within the SAGA complex, participates to a subcomplex that specifically deubiquitinates histones. The SAGA complex is recruited to specific gene promoters by activators, where it is required for transcription. The TREX-2 complex functions in docking export-competent ribonucleoprotein particles (mRNPs) to the nuclear entrance of the nuclear pore complex (nuclear basket). TREX-2 participates in mRNA export and accurate chromatin positioning in the nucleus by tethering genes to the nuclear periphery.</text>
</comment>
<dbReference type="GO" id="GO:0005654">
    <property type="term" value="C:nucleoplasm"/>
    <property type="evidence" value="ECO:0007669"/>
    <property type="project" value="UniProtKB-SubCell"/>
</dbReference>
<gene>
    <name evidence="2" type="ORF">D9Q98_000893</name>
</gene>
<keyword evidence="1" id="KW-0813">Transport</keyword>
<comment type="subcellular location">
    <subcellularLocation>
        <location evidence="1">Nucleus</location>
        <location evidence="1">Nucleoplasm</location>
    </subcellularLocation>
</comment>
<reference evidence="2" key="1">
    <citation type="journal article" date="2019" name="Plant J.">
        <title>Chlorella vulgaris genome assembly and annotation reveals the molecular basis for metabolic acclimation to high light conditions.</title>
        <authorList>
            <person name="Cecchin M."/>
            <person name="Marcolungo L."/>
            <person name="Rossato M."/>
            <person name="Girolomoni L."/>
            <person name="Cosentino E."/>
            <person name="Cuine S."/>
            <person name="Li-Beisson Y."/>
            <person name="Delledonne M."/>
            <person name="Ballottari M."/>
        </authorList>
    </citation>
    <scope>NUCLEOTIDE SEQUENCE</scope>
    <source>
        <strain evidence="2">211/11P</strain>
    </source>
</reference>
<dbReference type="GO" id="GO:0003713">
    <property type="term" value="F:transcription coactivator activity"/>
    <property type="evidence" value="ECO:0007669"/>
    <property type="project" value="UniProtKB-UniRule"/>
</dbReference>
<dbReference type="Gene3D" id="1.10.246.140">
    <property type="match status" value="1"/>
</dbReference>
<keyword evidence="1" id="KW-0805">Transcription regulation</keyword>
<keyword evidence="1" id="KW-0653">Protein transport</keyword>
<dbReference type="InterPro" id="IPR018783">
    <property type="entry name" value="TF_ENY2"/>
</dbReference>
<dbReference type="AlphaFoldDB" id="A0A9D4TZW5"/>
<dbReference type="GO" id="GO:0006368">
    <property type="term" value="P:transcription elongation by RNA polymerase II"/>
    <property type="evidence" value="ECO:0007669"/>
    <property type="project" value="UniProtKB-UniRule"/>
</dbReference>
<dbReference type="OrthoDB" id="6221744at2759"/>
<evidence type="ECO:0000313" key="3">
    <source>
        <dbReference type="Proteomes" id="UP001055712"/>
    </source>
</evidence>
<accession>A0A9D4TZW5</accession>
<dbReference type="GO" id="GO:0005643">
    <property type="term" value="C:nuclear pore"/>
    <property type="evidence" value="ECO:0007669"/>
    <property type="project" value="UniProtKB-UniRule"/>
</dbReference>
<dbReference type="Proteomes" id="UP001055712">
    <property type="component" value="Unassembled WGS sequence"/>
</dbReference>
<dbReference type="GO" id="GO:0071819">
    <property type="term" value="C:DUBm complex"/>
    <property type="evidence" value="ECO:0007669"/>
    <property type="project" value="UniProtKB-UniRule"/>
</dbReference>
<keyword evidence="1" id="KW-0156">Chromatin regulator</keyword>
<keyword evidence="1" id="KW-0804">Transcription</keyword>
<dbReference type="GO" id="GO:0006406">
    <property type="term" value="P:mRNA export from nucleus"/>
    <property type="evidence" value="ECO:0007669"/>
    <property type="project" value="UniProtKB-UniRule"/>
</dbReference>
<keyword evidence="1" id="KW-0509">mRNA transport</keyword>
<protein>
    <recommendedName>
        <fullName evidence="1">Transcription and mRNA export factor ENY2</fullName>
    </recommendedName>
    <alternativeName>
        <fullName evidence="1">Enhancer of yellow 2 transcription factor homolog</fullName>
    </alternativeName>
</protein>
<keyword evidence="1" id="KW-0010">Activator</keyword>
<dbReference type="GO" id="GO:0070390">
    <property type="term" value="C:transcription export complex 2"/>
    <property type="evidence" value="ECO:0007669"/>
    <property type="project" value="UniProtKB-UniRule"/>
</dbReference>
<sequence>MAQQRMSAAQTVEVKLVRSGARDELKQVARQRLEESGWTDEIRQLCREFVATQGADSVRHEDIVAAVKPAARAKVPDHLKAELLKRIRDVLEG</sequence>